<dbReference type="EMBL" id="RSEJ01000032">
    <property type="protein sequence ID" value="NBI55552.1"/>
    <property type="molecule type" value="Genomic_DNA"/>
</dbReference>
<dbReference type="SUPFAM" id="SSF52540">
    <property type="entry name" value="P-loop containing nucleoside triphosphate hydrolases"/>
    <property type="match status" value="1"/>
</dbReference>
<keyword evidence="4" id="KW-1185">Reference proteome</keyword>
<dbReference type="PANTHER" id="PTHR32182:SF0">
    <property type="entry name" value="DNA REPLICATION AND REPAIR PROTEIN RECF"/>
    <property type="match status" value="1"/>
</dbReference>
<dbReference type="InterPro" id="IPR026866">
    <property type="entry name" value="CR006_AAA"/>
</dbReference>
<dbReference type="Pfam" id="PF13166">
    <property type="entry name" value="AAA_13"/>
    <property type="match status" value="1"/>
</dbReference>
<evidence type="ECO:0000259" key="2">
    <source>
        <dbReference type="Pfam" id="PF13166"/>
    </source>
</evidence>
<dbReference type="PANTHER" id="PTHR32182">
    <property type="entry name" value="DNA REPLICATION AND REPAIR PROTEIN RECF"/>
    <property type="match status" value="1"/>
</dbReference>
<protein>
    <submittedName>
        <fullName evidence="3">ATPase</fullName>
    </submittedName>
</protein>
<proteinExistence type="predicted"/>
<gene>
    <name evidence="3" type="ORF">EIZ48_23835</name>
</gene>
<sequence length="861" mass="97144">MSIESVVGWANNLKRNLWWRHALRLAAEKGELGGDDLRLLLNVAKMECGLEERDESFESYIAPLVLTGFGEEKYAVKLTSISHVNNVSALVSNASLQFQDEGLTAVYGDNGSGKSSYAKILKNACLTRGSTPRILPNIYSDQTGTASAEIAITIVDSRQNIAWESTDAPHEDLKAIRIFDNTSAAHYISDEDSIDYKPAGMKLLSQLMRTCEFVRSESEREKRPYLEANPLPKFKPGGCALALVSSLSDKTEQQAIDAICLSKEEEKSIPVLKEELIKLKTSTPEQLRKSYRDNYKELQPLFGHINKLKGKLGQERFDAIKSAYDDFKTKQGAAEIARKQAIEGSDISGICSPEWRVMWAHVQKFVQAHNFALAFPPAEGEPCPTCLQPISEESAEKLKSFNDYLQDKTQIEANKAKRIFDTYIADLKRLSFDLKPYEFILGKIGDFKKEIADGIKELNSSFEIIRNNLIKEEPDFSQIKVEFNALEWIGGQIVSLKLKEESVKTNADLEKQVAELTNKIEELEERKIFTASKQNVLKEIERLKMVALFGALTQTCQSGTITTQTSAIAKIGAIGNIEEAFHAELQKLGFRNFNVSTETRGSRGKQMLRFSLTDKTNGIVDVASEGEQKCVALAGFLAELTVDERKSAIIFDDPINSLDHKWRRKFAERIAEEALHRQVILFTHDMPFLIMLEEATNRAKSKYNAISIAKRGKLSGYPMAEPPWDVKSTADRVKELNLIMPELKSHEDNDEVEAYEHMARFTYNRMRETWERLVEEWLLKKVVERFGRGVKTQSLRDVVHKGGITAEDYDTIDAGMSKCSTFMYGHDQAPELSDGVPNYAEVQGDLDALKEYFKQLKKRRS</sequence>
<evidence type="ECO:0000313" key="3">
    <source>
        <dbReference type="EMBL" id="NBI55552.1"/>
    </source>
</evidence>
<dbReference type="Proteomes" id="UP000738517">
    <property type="component" value="Unassembled WGS sequence"/>
</dbReference>
<reference evidence="3 4" key="1">
    <citation type="journal article" date="2017" name="Int. J. Syst. Evol. Microbiol.">
        <title>Photobacterium alginatilyticum sp. nov., a marine bacterium isolated from bottom seawater.</title>
        <authorList>
            <person name="Wang X."/>
            <person name="Wang Y."/>
            <person name="Yang X."/>
            <person name="Sun H."/>
            <person name="Li B."/>
            <person name="Zhang X.H."/>
        </authorList>
    </citation>
    <scope>NUCLEOTIDE SEQUENCE [LARGE SCALE GENOMIC DNA]</scope>
    <source>
        <strain evidence="3 4">P03D4</strain>
    </source>
</reference>
<name>A0ABW9YNU8_9GAMM</name>
<dbReference type="InterPro" id="IPR027417">
    <property type="entry name" value="P-loop_NTPase"/>
</dbReference>
<dbReference type="CDD" id="cd00267">
    <property type="entry name" value="ABC_ATPase"/>
    <property type="match status" value="2"/>
</dbReference>
<evidence type="ECO:0000313" key="4">
    <source>
        <dbReference type="Proteomes" id="UP000738517"/>
    </source>
</evidence>
<feature type="coiled-coil region" evidence="1">
    <location>
        <begin position="499"/>
        <end position="533"/>
    </location>
</feature>
<feature type="domain" description="Protein CR006 P-loop" evidence="2">
    <location>
        <begin position="381"/>
        <end position="746"/>
    </location>
</feature>
<keyword evidence="1" id="KW-0175">Coiled coil</keyword>
<evidence type="ECO:0000256" key="1">
    <source>
        <dbReference type="SAM" id="Coils"/>
    </source>
</evidence>
<organism evidence="3 4">
    <name type="scientific">Photobacterium alginatilyticum</name>
    <dbReference type="NCBI Taxonomy" id="1775171"/>
    <lineage>
        <taxon>Bacteria</taxon>
        <taxon>Pseudomonadati</taxon>
        <taxon>Pseudomonadota</taxon>
        <taxon>Gammaproteobacteria</taxon>
        <taxon>Vibrionales</taxon>
        <taxon>Vibrionaceae</taxon>
        <taxon>Photobacterium</taxon>
    </lineage>
</organism>
<dbReference type="Gene3D" id="3.40.50.300">
    <property type="entry name" value="P-loop containing nucleotide triphosphate hydrolases"/>
    <property type="match status" value="2"/>
</dbReference>
<accession>A0ABW9YNU8</accession>
<comment type="caution">
    <text evidence="3">The sequence shown here is derived from an EMBL/GenBank/DDBJ whole genome shotgun (WGS) entry which is preliminary data.</text>
</comment>
<dbReference type="RefSeq" id="WP_160657324.1">
    <property type="nucleotide sequence ID" value="NZ_RSEJ01000032.1"/>
</dbReference>